<evidence type="ECO:0000313" key="3">
    <source>
        <dbReference type="EMBL" id="GGM58713.1"/>
    </source>
</evidence>
<name>A0A917U4W8_9ACTN</name>
<reference evidence="3" key="1">
    <citation type="journal article" date="2014" name="Int. J. Syst. Evol. Microbiol.">
        <title>Complete genome sequence of Corynebacterium casei LMG S-19264T (=DSM 44701T), isolated from a smear-ripened cheese.</title>
        <authorList>
            <consortium name="US DOE Joint Genome Institute (JGI-PGF)"/>
            <person name="Walter F."/>
            <person name="Albersmeier A."/>
            <person name="Kalinowski J."/>
            <person name="Ruckert C."/>
        </authorList>
    </citation>
    <scope>NUCLEOTIDE SEQUENCE</scope>
    <source>
        <strain evidence="3">CGMCC 4.7312</strain>
    </source>
</reference>
<feature type="compositionally biased region" description="Basic and acidic residues" evidence="1">
    <location>
        <begin position="65"/>
        <end position="119"/>
    </location>
</feature>
<keyword evidence="4" id="KW-1185">Reference proteome</keyword>
<dbReference type="InterPro" id="IPR011050">
    <property type="entry name" value="Pectin_lyase_fold/virulence"/>
</dbReference>
<evidence type="ECO:0000313" key="4">
    <source>
        <dbReference type="Proteomes" id="UP000608890"/>
    </source>
</evidence>
<gene>
    <name evidence="3" type="ORF">GCM10011608_49660</name>
</gene>
<evidence type="ECO:0008006" key="5">
    <source>
        <dbReference type="Google" id="ProtNLM"/>
    </source>
</evidence>
<feature type="transmembrane region" description="Helical" evidence="2">
    <location>
        <begin position="23"/>
        <end position="44"/>
    </location>
</feature>
<sequence>MSNYVAKNNAAEPEAAPKRRRKLWLASGIAGLTGVVSIAAVGVATGAGAVGSEGLRWSTAQQVSKDGDRGAAEREEHQGKKDGEEHQGKKGGEEHQGKKGGEEHQGREDEREHRGKEVPCDSDKLIQAIIFANENHGGVLELAKDCTYRLTRSDEHGNGLPVIKENIVLKGHETKIVRDATAHHFRILTVGRGGHLTAKGLTIKGGQTAHHSLHGEAADAVWSRFSNSVEATKAAQAGQEYVPLLQAKPKGEVLKSAKAETEAATLLDGGSHAGGGVLVHAGGTAKFEETHILGNQASSLGGGIANFGRTSLHRTTVADNTAFFFGGGIFNAGVLQVSDSRVINNDAIIGGGGIANGAAFIFHRDVDGGTTWIEKTEITRNETLGFGGGLLDIEGTSAVKHSKIADNTAALAGGGVASAGDSNFELTHVEIAGNSTIGVGGGLALALGAIANVEESKIVANKAGFFGGGVFTAIAEATFRKSEISGNRAVGPLGVGGGIFTVLSEIDLDKTRVAHNFATRRPGGVFSFLSDVDVDDKSAITANKPTNCEGTLTRVPRCFG</sequence>
<dbReference type="RefSeq" id="WP_189048440.1">
    <property type="nucleotide sequence ID" value="NZ_BMNB01000030.1"/>
</dbReference>
<keyword evidence="2" id="KW-0472">Membrane</keyword>
<proteinExistence type="predicted"/>
<dbReference type="PANTHER" id="PTHR11319:SF35">
    <property type="entry name" value="OUTER MEMBRANE PROTEIN PMPC-RELATED"/>
    <property type="match status" value="1"/>
</dbReference>
<reference evidence="3" key="2">
    <citation type="submission" date="2020-09" db="EMBL/GenBank/DDBJ databases">
        <authorList>
            <person name="Sun Q."/>
            <person name="Zhou Y."/>
        </authorList>
    </citation>
    <scope>NUCLEOTIDE SEQUENCE</scope>
    <source>
        <strain evidence="3">CGMCC 4.7312</strain>
    </source>
</reference>
<feature type="region of interest" description="Disordered" evidence="1">
    <location>
        <begin position="56"/>
        <end position="119"/>
    </location>
</feature>
<keyword evidence="2" id="KW-0812">Transmembrane</keyword>
<keyword evidence="2" id="KW-1133">Transmembrane helix</keyword>
<evidence type="ECO:0000256" key="1">
    <source>
        <dbReference type="SAM" id="MobiDB-lite"/>
    </source>
</evidence>
<dbReference type="PANTHER" id="PTHR11319">
    <property type="entry name" value="G PROTEIN-COUPLED RECEPTOR-RELATED"/>
    <property type="match status" value="1"/>
</dbReference>
<dbReference type="AlphaFoldDB" id="A0A917U4W8"/>
<accession>A0A917U4W8</accession>
<dbReference type="EMBL" id="BMNB01000030">
    <property type="protein sequence ID" value="GGM58713.1"/>
    <property type="molecule type" value="Genomic_DNA"/>
</dbReference>
<protein>
    <recommendedName>
        <fullName evidence="5">Right-handed parallel beta-helix repeat-containing protein</fullName>
    </recommendedName>
</protein>
<dbReference type="Proteomes" id="UP000608890">
    <property type="component" value="Unassembled WGS sequence"/>
</dbReference>
<organism evidence="3 4">
    <name type="scientific">Micromonospora sonchi</name>
    <dbReference type="NCBI Taxonomy" id="1763543"/>
    <lineage>
        <taxon>Bacteria</taxon>
        <taxon>Bacillati</taxon>
        <taxon>Actinomycetota</taxon>
        <taxon>Actinomycetes</taxon>
        <taxon>Micromonosporales</taxon>
        <taxon>Micromonosporaceae</taxon>
        <taxon>Micromonospora</taxon>
    </lineage>
</organism>
<evidence type="ECO:0000256" key="2">
    <source>
        <dbReference type="SAM" id="Phobius"/>
    </source>
</evidence>
<comment type="caution">
    <text evidence="3">The sequence shown here is derived from an EMBL/GenBank/DDBJ whole genome shotgun (WGS) entry which is preliminary data.</text>
</comment>
<dbReference type="SUPFAM" id="SSF51126">
    <property type="entry name" value="Pectin lyase-like"/>
    <property type="match status" value="1"/>
</dbReference>